<accession>A0A4P9ZDR9</accession>
<comment type="similarity">
    <text evidence="4">Belongs to the UPP synthase family.</text>
</comment>
<dbReference type="InterPro" id="IPR038887">
    <property type="entry name" value="Nus1/NgBR"/>
</dbReference>
<dbReference type="UniPathway" id="UPA00378"/>
<evidence type="ECO:0000256" key="5">
    <source>
        <dbReference type="ARBA" id="ARBA00012596"/>
    </source>
</evidence>
<name>A0A4P9ZDR9_9ASCO</name>
<evidence type="ECO:0000256" key="1">
    <source>
        <dbReference type="ARBA" id="ARBA00001946"/>
    </source>
</evidence>
<dbReference type="GO" id="GO:0045547">
    <property type="term" value="F:ditrans,polycis-polyprenyl diphosphate synthase [(2E,6E)-farnesyl diphosphate specific] activity"/>
    <property type="evidence" value="ECO:0007669"/>
    <property type="project" value="UniProtKB-EC"/>
</dbReference>
<evidence type="ECO:0000256" key="10">
    <source>
        <dbReference type="ARBA" id="ARBA00022989"/>
    </source>
</evidence>
<dbReference type="Gene3D" id="3.40.1180.10">
    <property type="entry name" value="Decaprenyl diphosphate synthase-like"/>
    <property type="match status" value="1"/>
</dbReference>
<dbReference type="PANTHER" id="PTHR21528">
    <property type="entry name" value="DEHYDRODOLICHYL DIPHOSPHATE SYNTHASE COMPLEX SUBUNIT NUS1"/>
    <property type="match status" value="1"/>
</dbReference>
<keyword evidence="9" id="KW-0460">Magnesium</keyword>
<keyword evidence="15" id="KW-1185">Reference proteome</keyword>
<dbReference type="SUPFAM" id="SSF64005">
    <property type="entry name" value="Undecaprenyl diphosphate synthase"/>
    <property type="match status" value="1"/>
</dbReference>
<dbReference type="GO" id="GO:0005789">
    <property type="term" value="C:endoplasmic reticulum membrane"/>
    <property type="evidence" value="ECO:0007669"/>
    <property type="project" value="UniProtKB-SubCell"/>
</dbReference>
<dbReference type="Proteomes" id="UP000268321">
    <property type="component" value="Unassembled WGS sequence"/>
</dbReference>
<dbReference type="OrthoDB" id="19639at2759"/>
<proteinExistence type="inferred from homology"/>
<evidence type="ECO:0000256" key="7">
    <source>
        <dbReference type="ARBA" id="ARBA00022692"/>
    </source>
</evidence>
<evidence type="ECO:0000256" key="8">
    <source>
        <dbReference type="ARBA" id="ARBA00022824"/>
    </source>
</evidence>
<dbReference type="GO" id="GO:1904423">
    <property type="term" value="C:dehydrodolichyl diphosphate synthase complex"/>
    <property type="evidence" value="ECO:0007669"/>
    <property type="project" value="InterPro"/>
</dbReference>
<dbReference type="InterPro" id="IPR036424">
    <property type="entry name" value="UPP_synth-like_sf"/>
</dbReference>
<keyword evidence="8" id="KW-0256">Endoplasmic reticulum</keyword>
<reference evidence="15" key="1">
    <citation type="journal article" date="2018" name="Nat. Microbiol.">
        <title>Leveraging single-cell genomics to expand the fungal tree of life.</title>
        <authorList>
            <person name="Ahrendt S.R."/>
            <person name="Quandt C.A."/>
            <person name="Ciobanu D."/>
            <person name="Clum A."/>
            <person name="Salamov A."/>
            <person name="Andreopoulos B."/>
            <person name="Cheng J.F."/>
            <person name="Woyke T."/>
            <person name="Pelin A."/>
            <person name="Henrissat B."/>
            <person name="Reynolds N.K."/>
            <person name="Benny G.L."/>
            <person name="Smith M.E."/>
            <person name="James T.Y."/>
            <person name="Grigoriev I.V."/>
        </authorList>
    </citation>
    <scope>NUCLEOTIDE SEQUENCE [LARGE SCALE GENOMIC DNA]</scope>
    <source>
        <strain evidence="15">Baker2002</strain>
    </source>
</reference>
<comment type="pathway">
    <text evidence="3">Protein modification; protein glycosylation.</text>
</comment>
<dbReference type="AlphaFoldDB" id="A0A4P9ZDR9"/>
<evidence type="ECO:0000256" key="13">
    <source>
        <dbReference type="SAM" id="Phobius"/>
    </source>
</evidence>
<keyword evidence="10 13" id="KW-1133">Transmembrane helix</keyword>
<evidence type="ECO:0000313" key="14">
    <source>
        <dbReference type="EMBL" id="RKP30933.1"/>
    </source>
</evidence>
<keyword evidence="6" id="KW-0808">Transferase</keyword>
<evidence type="ECO:0000256" key="3">
    <source>
        <dbReference type="ARBA" id="ARBA00004922"/>
    </source>
</evidence>
<evidence type="ECO:0000256" key="11">
    <source>
        <dbReference type="ARBA" id="ARBA00023136"/>
    </source>
</evidence>
<gene>
    <name evidence="14" type="ORF">METBISCDRAFT_26978</name>
</gene>
<evidence type="ECO:0000256" key="6">
    <source>
        <dbReference type="ARBA" id="ARBA00022679"/>
    </source>
</evidence>
<dbReference type="EMBL" id="ML004449">
    <property type="protein sequence ID" value="RKP30933.1"/>
    <property type="molecule type" value="Genomic_DNA"/>
</dbReference>
<dbReference type="PANTHER" id="PTHR21528:SF0">
    <property type="entry name" value="DEHYDRODOLICHYL DIPHOSPHATE SYNTHASE COMPLEX SUBUNIT NUS1"/>
    <property type="match status" value="1"/>
</dbReference>
<evidence type="ECO:0000256" key="4">
    <source>
        <dbReference type="ARBA" id="ARBA00005432"/>
    </source>
</evidence>
<comment type="cofactor">
    <cofactor evidence="1">
        <name>Mg(2+)</name>
        <dbReference type="ChEBI" id="CHEBI:18420"/>
    </cofactor>
</comment>
<feature type="transmembrane region" description="Helical" evidence="13">
    <location>
        <begin position="12"/>
        <end position="29"/>
    </location>
</feature>
<sequence>MSRTREFLYDVRHLFLLSIFFVMSIMRNFQFIYHKVRLRVFSLTYYPNKSPQVIRNDVKRLEKLPKRLSCIVNLRPEDDENGGCEGLMGDIAELAAWCLSAGVPSLTVYEYNGCVKSFVPALLQVVEKNLRTYFGLNIPLFSIKVPHTNEVVVSSHDHKPDLEISLLSRIDGKPTIVELARAIGELTANNELQSDEITVKLIDSELCDLVGPEPDLMVCFGPVLDLQDYPPWHIRLTEIYWEPDNNCVNYAVFIRALMKYAQSRVNFGK</sequence>
<dbReference type="EC" id="2.5.1.87" evidence="5"/>
<comment type="catalytic activity">
    <reaction evidence="12">
        <text>n isopentenyl diphosphate + (2E,6E)-farnesyl diphosphate = a di-trans,poly-cis-polyprenyl diphosphate + n diphosphate</text>
        <dbReference type="Rhea" id="RHEA:53008"/>
        <dbReference type="Rhea" id="RHEA-COMP:19494"/>
        <dbReference type="ChEBI" id="CHEBI:33019"/>
        <dbReference type="ChEBI" id="CHEBI:128769"/>
        <dbReference type="ChEBI" id="CHEBI:136960"/>
        <dbReference type="ChEBI" id="CHEBI:175763"/>
        <dbReference type="EC" id="2.5.1.87"/>
    </reaction>
</comment>
<organism evidence="14 15">
    <name type="scientific">Metschnikowia bicuspidata</name>
    <dbReference type="NCBI Taxonomy" id="27322"/>
    <lineage>
        <taxon>Eukaryota</taxon>
        <taxon>Fungi</taxon>
        <taxon>Dikarya</taxon>
        <taxon>Ascomycota</taxon>
        <taxon>Saccharomycotina</taxon>
        <taxon>Pichiomycetes</taxon>
        <taxon>Metschnikowiaceae</taxon>
        <taxon>Metschnikowia</taxon>
    </lineage>
</organism>
<comment type="subcellular location">
    <subcellularLocation>
        <location evidence="2">Endoplasmic reticulum membrane</location>
    </subcellularLocation>
</comment>
<evidence type="ECO:0000313" key="15">
    <source>
        <dbReference type="Proteomes" id="UP000268321"/>
    </source>
</evidence>
<evidence type="ECO:0000256" key="9">
    <source>
        <dbReference type="ARBA" id="ARBA00022842"/>
    </source>
</evidence>
<protein>
    <recommendedName>
        <fullName evidence="5">ditrans,polycis-polyprenyl diphosphate synthase [(2E,6E)-farnesyldiphosphate specific]</fullName>
        <ecNumber evidence="5">2.5.1.87</ecNumber>
    </recommendedName>
</protein>
<keyword evidence="7 13" id="KW-0812">Transmembrane</keyword>
<evidence type="ECO:0000256" key="2">
    <source>
        <dbReference type="ARBA" id="ARBA00004586"/>
    </source>
</evidence>
<keyword evidence="11 13" id="KW-0472">Membrane</keyword>
<evidence type="ECO:0000256" key="12">
    <source>
        <dbReference type="ARBA" id="ARBA00047353"/>
    </source>
</evidence>